<dbReference type="InterPro" id="IPR051225">
    <property type="entry name" value="NAD(P)_epim/dehydratase"/>
</dbReference>
<dbReference type="InterPro" id="IPR036291">
    <property type="entry name" value="NAD(P)-bd_dom_sf"/>
</dbReference>
<dbReference type="GO" id="GO:0008743">
    <property type="term" value="F:L-threonine 3-dehydrogenase activity"/>
    <property type="evidence" value="ECO:0007669"/>
    <property type="project" value="TreeGrafter"/>
</dbReference>
<dbReference type="PANTHER" id="PTHR42687:SF1">
    <property type="entry name" value="L-THREONINE 3-DEHYDROGENASE, MITOCHONDRIAL"/>
    <property type="match status" value="1"/>
</dbReference>
<feature type="domain" description="NAD-dependent epimerase/dehydratase" evidence="2">
    <location>
        <begin position="6"/>
        <end position="234"/>
    </location>
</feature>
<proteinExistence type="inferred from homology"/>
<dbReference type="EMBL" id="CM001403">
    <property type="protein sequence ID" value="EHQ26183.1"/>
    <property type="molecule type" value="Genomic_DNA"/>
</dbReference>
<reference evidence="3" key="1">
    <citation type="submission" date="2011-09" db="EMBL/GenBank/DDBJ databases">
        <title>The permanent draft genome of Mucilaginibacter paludis DSM 18603.</title>
        <authorList>
            <consortium name="US DOE Joint Genome Institute (JGI-PGF)"/>
            <person name="Lucas S."/>
            <person name="Han J."/>
            <person name="Lapidus A."/>
            <person name="Bruce D."/>
            <person name="Goodwin L."/>
            <person name="Pitluck S."/>
            <person name="Peters L."/>
            <person name="Kyrpides N."/>
            <person name="Mavromatis K."/>
            <person name="Ivanova N."/>
            <person name="Mikhailova N."/>
            <person name="Held B."/>
            <person name="Detter J.C."/>
            <person name="Tapia R."/>
            <person name="Han C."/>
            <person name="Land M."/>
            <person name="Hauser L."/>
            <person name="Markowitz V."/>
            <person name="Cheng J.-F."/>
            <person name="Hugenholtz P."/>
            <person name="Woyke T."/>
            <person name="Wu D."/>
            <person name="Tindall B."/>
            <person name="Brambilla E."/>
            <person name="Klenk H.-P."/>
            <person name="Eisen J.A."/>
        </authorList>
    </citation>
    <scope>NUCLEOTIDE SEQUENCE [LARGE SCALE GENOMIC DNA]</scope>
    <source>
        <strain evidence="3">DSM 18603</strain>
    </source>
</reference>
<dbReference type="InterPro" id="IPR001509">
    <property type="entry name" value="Epimerase_deHydtase"/>
</dbReference>
<sequence>MKAEKILVIGACGQIGTELTIALKAKHGNDSVLAADVKLLNDVPFNLRPYVKLNVMDKLELRTLILKEKVTTVYHLAAMLSANGEKQPLVAWDLNMQGLLNVLDIAKSDQLKVFWPSSIAVFGPTGPKAFSPQHAITEPSTVYGISKVAGELWCKYYFDQYGVDVRSIRYPGLISYSAPPGGGTTDYAVDIFHQALKHRQYTSFIKAHTALPMMYMADAIRATLELMDAPAEKLTVRTGYNVHALSFTPEQLAVEVEKQLPAFKMYYKPDSRQLIAESWPASVDDRHARHDWGWEPQYDLSAMVNDMLKNLKQQLQYT</sequence>
<evidence type="ECO:0000256" key="1">
    <source>
        <dbReference type="ARBA" id="ARBA00007637"/>
    </source>
</evidence>
<dbReference type="Proteomes" id="UP000002774">
    <property type="component" value="Chromosome"/>
</dbReference>
<dbReference type="RefSeq" id="WP_008506189.1">
    <property type="nucleotide sequence ID" value="NZ_CM001403.1"/>
</dbReference>
<dbReference type="eggNOG" id="COG0451">
    <property type="taxonomic scope" value="Bacteria"/>
</dbReference>
<dbReference type="AlphaFoldDB" id="H1YEC0"/>
<dbReference type="HOGENOM" id="CLU_007383_19_1_10"/>
<evidence type="ECO:0000313" key="3">
    <source>
        <dbReference type="EMBL" id="EHQ26183.1"/>
    </source>
</evidence>
<dbReference type="OrthoDB" id="9779902at2"/>
<protein>
    <submittedName>
        <fullName evidence="3">NAD-dependent epimerase/dehydratase</fullName>
    </submittedName>
</protein>
<dbReference type="SUPFAM" id="SSF51735">
    <property type="entry name" value="NAD(P)-binding Rossmann-fold domains"/>
    <property type="match status" value="1"/>
</dbReference>
<evidence type="ECO:0000259" key="2">
    <source>
        <dbReference type="Pfam" id="PF01370"/>
    </source>
</evidence>
<accession>H1YEC0</accession>
<dbReference type="Pfam" id="PF01370">
    <property type="entry name" value="Epimerase"/>
    <property type="match status" value="1"/>
</dbReference>
<dbReference type="STRING" id="714943.Mucpa_2043"/>
<comment type="similarity">
    <text evidence="1">Belongs to the NAD(P)-dependent epimerase/dehydratase family.</text>
</comment>
<dbReference type="PANTHER" id="PTHR42687">
    <property type="entry name" value="L-THREONINE 3-DEHYDROGENASE"/>
    <property type="match status" value="1"/>
</dbReference>
<dbReference type="FunFam" id="3.40.50.720:FF:000077">
    <property type="entry name" value="L-threonine 3-dehydrogenase, mitochondrial"/>
    <property type="match status" value="1"/>
</dbReference>
<organism evidence="3 4">
    <name type="scientific">Mucilaginibacter paludis DSM 18603</name>
    <dbReference type="NCBI Taxonomy" id="714943"/>
    <lineage>
        <taxon>Bacteria</taxon>
        <taxon>Pseudomonadati</taxon>
        <taxon>Bacteroidota</taxon>
        <taxon>Sphingobacteriia</taxon>
        <taxon>Sphingobacteriales</taxon>
        <taxon>Sphingobacteriaceae</taxon>
        <taxon>Mucilaginibacter</taxon>
    </lineage>
</organism>
<dbReference type="Gene3D" id="3.40.50.720">
    <property type="entry name" value="NAD(P)-binding Rossmann-like Domain"/>
    <property type="match status" value="1"/>
</dbReference>
<gene>
    <name evidence="3" type="ORF">Mucpa_2043</name>
</gene>
<keyword evidence="4" id="KW-1185">Reference proteome</keyword>
<name>H1YEC0_9SPHI</name>
<dbReference type="GO" id="GO:0006567">
    <property type="term" value="P:L-threonine catabolic process"/>
    <property type="evidence" value="ECO:0007669"/>
    <property type="project" value="TreeGrafter"/>
</dbReference>
<evidence type="ECO:0000313" key="4">
    <source>
        <dbReference type="Proteomes" id="UP000002774"/>
    </source>
</evidence>